<organism evidence="3 4">
    <name type="scientific">Recurvomyces mirabilis</name>
    <dbReference type="NCBI Taxonomy" id="574656"/>
    <lineage>
        <taxon>Eukaryota</taxon>
        <taxon>Fungi</taxon>
        <taxon>Dikarya</taxon>
        <taxon>Ascomycota</taxon>
        <taxon>Pezizomycotina</taxon>
        <taxon>Dothideomycetes</taxon>
        <taxon>Dothideomycetidae</taxon>
        <taxon>Mycosphaerellales</taxon>
        <taxon>Teratosphaeriaceae</taxon>
        <taxon>Recurvomyces</taxon>
    </lineage>
</organism>
<sequence length="344" mass="40113">MPARKSTAALVYHEQTQSRLFQLPRELRDQVWQYAFAEVSQTPHLHIYDRIFDSCIDDPRDISRSHIEQRKSAPNTAVLRSCRRIHDEVIKLIYETPHFELVVFPGRARPEYIDHFDTSMRRTTIVAHNLRDRNCIGELAKCTMLRRIKHATIILQPGRHTDIERYRERLASFLAAIENGKHFETLCISLCPRMARMSLDGEDLKHCLEVLRPLNQAAATASSFTILPYEHHWTFSLWTIPGPISGLLQQVLPDATVEPQGTYRDKIMRDECYTYGLFRVRYWNMPPAPLPSQATSHPHLRDVTRKCRKVLLYSTLSLFSPLIAVILVADEMYHRKKKGQRVFR</sequence>
<feature type="transmembrane region" description="Helical" evidence="1">
    <location>
        <begin position="310"/>
        <end position="329"/>
    </location>
</feature>
<gene>
    <name evidence="3" type="ORF">LTR78_009770</name>
</gene>
<feature type="domain" description="DUF7730" evidence="2">
    <location>
        <begin position="13"/>
        <end position="102"/>
    </location>
</feature>
<accession>A0AAE0TQY1</accession>
<dbReference type="InterPro" id="IPR056632">
    <property type="entry name" value="DUF7730"/>
</dbReference>
<name>A0AAE0TQY1_9PEZI</name>
<evidence type="ECO:0000259" key="2">
    <source>
        <dbReference type="Pfam" id="PF24864"/>
    </source>
</evidence>
<proteinExistence type="predicted"/>
<keyword evidence="4" id="KW-1185">Reference proteome</keyword>
<keyword evidence="1" id="KW-1133">Transmembrane helix</keyword>
<keyword evidence="1" id="KW-0472">Membrane</keyword>
<dbReference type="Pfam" id="PF24864">
    <property type="entry name" value="DUF7730"/>
    <property type="match status" value="1"/>
</dbReference>
<dbReference type="PANTHER" id="PTHR42085">
    <property type="entry name" value="F-BOX DOMAIN-CONTAINING PROTEIN"/>
    <property type="match status" value="1"/>
</dbReference>
<dbReference type="PANTHER" id="PTHR42085:SF1">
    <property type="entry name" value="F-BOX DOMAIN-CONTAINING PROTEIN"/>
    <property type="match status" value="1"/>
</dbReference>
<reference evidence="3" key="1">
    <citation type="submission" date="2023-07" db="EMBL/GenBank/DDBJ databases">
        <title>Black Yeasts Isolated from many extreme environments.</title>
        <authorList>
            <person name="Coleine C."/>
            <person name="Stajich J.E."/>
            <person name="Selbmann L."/>
        </authorList>
    </citation>
    <scope>NUCLEOTIDE SEQUENCE</scope>
    <source>
        <strain evidence="3">CCFEE 5485</strain>
    </source>
</reference>
<dbReference type="EMBL" id="JAUTXT010000058">
    <property type="protein sequence ID" value="KAK3670316.1"/>
    <property type="molecule type" value="Genomic_DNA"/>
</dbReference>
<evidence type="ECO:0000313" key="4">
    <source>
        <dbReference type="Proteomes" id="UP001274830"/>
    </source>
</evidence>
<dbReference type="Proteomes" id="UP001274830">
    <property type="component" value="Unassembled WGS sequence"/>
</dbReference>
<evidence type="ECO:0000256" key="1">
    <source>
        <dbReference type="SAM" id="Phobius"/>
    </source>
</evidence>
<comment type="caution">
    <text evidence="3">The sequence shown here is derived from an EMBL/GenBank/DDBJ whole genome shotgun (WGS) entry which is preliminary data.</text>
</comment>
<evidence type="ECO:0000313" key="3">
    <source>
        <dbReference type="EMBL" id="KAK3670316.1"/>
    </source>
</evidence>
<keyword evidence="1" id="KW-0812">Transmembrane</keyword>
<dbReference type="InterPro" id="IPR038883">
    <property type="entry name" value="AN11006-like"/>
</dbReference>
<protein>
    <recommendedName>
        <fullName evidence="2">DUF7730 domain-containing protein</fullName>
    </recommendedName>
</protein>
<dbReference type="AlphaFoldDB" id="A0AAE0TQY1"/>